<organism evidence="1 2">
    <name type="scientific">Lolliginicoccus lacisalsi</name>
    <dbReference type="NCBI Taxonomy" id="2742202"/>
    <lineage>
        <taxon>Bacteria</taxon>
        <taxon>Bacillati</taxon>
        <taxon>Actinomycetota</taxon>
        <taxon>Actinomycetes</taxon>
        <taxon>Mycobacteriales</taxon>
        <taxon>Hoyosellaceae</taxon>
        <taxon>Lolliginicoccus</taxon>
    </lineage>
</organism>
<proteinExistence type="predicted"/>
<evidence type="ECO:0000313" key="2">
    <source>
        <dbReference type="Proteomes" id="UP000642993"/>
    </source>
</evidence>
<keyword evidence="2" id="KW-1185">Reference proteome</keyword>
<name>A0A927JAR1_9ACTN</name>
<reference evidence="1" key="1">
    <citation type="submission" date="2020-09" db="EMBL/GenBank/DDBJ databases">
        <title>Hoyosella lacisalsi sp. nov., a halotolerant actinobacterium isolated from soil of Lake Gudzhirganskoe.</title>
        <authorList>
            <person name="Yang Q."/>
            <person name="Guo P.Y."/>
            <person name="Liu S.W."/>
            <person name="Li F.N."/>
            <person name="Sun C.H."/>
        </authorList>
    </citation>
    <scope>NUCLEOTIDE SEQUENCE</scope>
    <source>
        <strain evidence="1">G463</strain>
    </source>
</reference>
<accession>A0A927JAR1</accession>
<comment type="caution">
    <text evidence="1">The sequence shown here is derived from an EMBL/GenBank/DDBJ whole genome shotgun (WGS) entry which is preliminary data.</text>
</comment>
<evidence type="ECO:0000313" key="1">
    <source>
        <dbReference type="EMBL" id="MBD8505838.1"/>
    </source>
</evidence>
<dbReference type="RefSeq" id="WP_192038293.1">
    <property type="nucleotide sequence ID" value="NZ_JACYWE010000002.1"/>
</dbReference>
<dbReference type="AlphaFoldDB" id="A0A927JAR1"/>
<gene>
    <name evidence="1" type="ORF">HT102_04975</name>
</gene>
<dbReference type="Proteomes" id="UP000642993">
    <property type="component" value="Unassembled WGS sequence"/>
</dbReference>
<dbReference type="EMBL" id="JACYWE010000002">
    <property type="protein sequence ID" value="MBD8505838.1"/>
    <property type="molecule type" value="Genomic_DNA"/>
</dbReference>
<sequence>MDALAQIAADAELFISALSAGGDFFSGLGDYNGGTGDLLSGIAELLGGTDGDGVRYGVVGSMESFGSIGADD</sequence>
<protein>
    <submittedName>
        <fullName evidence="1">Uncharacterized protein</fullName>
    </submittedName>
</protein>